<keyword evidence="4 11" id="KW-0808">Transferase</keyword>
<keyword evidence="5 11" id="KW-0545">Nucleotide biosynthesis</keyword>
<evidence type="ECO:0000256" key="4">
    <source>
        <dbReference type="ARBA" id="ARBA00022679"/>
    </source>
</evidence>
<keyword evidence="8 11" id="KW-0067">ATP-binding</keyword>
<accession>A0A2J9PLZ0</accession>
<protein>
    <recommendedName>
        <fullName evidence="3 11">Thymidylate kinase</fullName>
        <ecNumber evidence="2 11">2.7.4.9</ecNumber>
    </recommendedName>
    <alternativeName>
        <fullName evidence="11">dTMP kinase</fullName>
    </alternativeName>
</protein>
<reference evidence="14" key="1">
    <citation type="submission" date="2017-12" db="EMBL/GenBank/DDBJ databases">
        <title>FDA dAtabase for Regulatory Grade micrObial Sequences (FDA-ARGOS): Supporting development and validation of Infectious Disease Dx tests.</title>
        <authorList>
            <person name="Hoffmann M."/>
            <person name="Allard M."/>
            <person name="Evans P."/>
            <person name="Brown E."/>
            <person name="Tallon L."/>
            <person name="Sadzewicz L."/>
            <person name="Sengamalay N."/>
            <person name="Ott S."/>
            <person name="Godinez A."/>
            <person name="Nagaraj S."/>
            <person name="Vavikolanu K."/>
            <person name="Aluvathingal J."/>
            <person name="Nadendla S."/>
            <person name="Sichtig H."/>
        </authorList>
    </citation>
    <scope>NUCLEOTIDE SEQUENCE [LARGE SCALE GENOMIC DNA]</scope>
    <source>
        <strain evidence="14">FDAARGOS_249</strain>
    </source>
</reference>
<dbReference type="InterPro" id="IPR018095">
    <property type="entry name" value="Thymidylate_kin_CS"/>
</dbReference>
<comment type="caution">
    <text evidence="13">The sequence shown here is derived from an EMBL/GenBank/DDBJ whole genome shotgun (WGS) entry which is preliminary data.</text>
</comment>
<organism evidence="13 14">
    <name type="scientific">Aerococcus viridans</name>
    <dbReference type="NCBI Taxonomy" id="1377"/>
    <lineage>
        <taxon>Bacteria</taxon>
        <taxon>Bacillati</taxon>
        <taxon>Bacillota</taxon>
        <taxon>Bacilli</taxon>
        <taxon>Lactobacillales</taxon>
        <taxon>Aerococcaceae</taxon>
        <taxon>Aerococcus</taxon>
    </lineage>
</organism>
<dbReference type="FunFam" id="3.40.50.300:FF:000225">
    <property type="entry name" value="Thymidylate kinase"/>
    <property type="match status" value="1"/>
</dbReference>
<dbReference type="GO" id="GO:0006235">
    <property type="term" value="P:dTTP biosynthetic process"/>
    <property type="evidence" value="ECO:0007669"/>
    <property type="project" value="UniProtKB-UniRule"/>
</dbReference>
<dbReference type="EC" id="2.7.4.9" evidence="2 11"/>
<evidence type="ECO:0000313" key="14">
    <source>
        <dbReference type="Proteomes" id="UP000192813"/>
    </source>
</evidence>
<dbReference type="GO" id="GO:0004798">
    <property type="term" value="F:dTMP kinase activity"/>
    <property type="evidence" value="ECO:0007669"/>
    <property type="project" value="UniProtKB-UniRule"/>
</dbReference>
<comment type="similarity">
    <text evidence="1 11">Belongs to the thymidylate kinase family.</text>
</comment>
<comment type="catalytic activity">
    <reaction evidence="9 11">
        <text>dTMP + ATP = dTDP + ADP</text>
        <dbReference type="Rhea" id="RHEA:13517"/>
        <dbReference type="ChEBI" id="CHEBI:30616"/>
        <dbReference type="ChEBI" id="CHEBI:58369"/>
        <dbReference type="ChEBI" id="CHEBI:63528"/>
        <dbReference type="ChEBI" id="CHEBI:456216"/>
        <dbReference type="EC" id="2.7.4.9"/>
    </reaction>
</comment>
<dbReference type="GO" id="GO:0006227">
    <property type="term" value="P:dUDP biosynthetic process"/>
    <property type="evidence" value="ECO:0007669"/>
    <property type="project" value="TreeGrafter"/>
</dbReference>
<evidence type="ECO:0000256" key="6">
    <source>
        <dbReference type="ARBA" id="ARBA00022741"/>
    </source>
</evidence>
<dbReference type="InterPro" id="IPR027417">
    <property type="entry name" value="P-loop_NTPase"/>
</dbReference>
<dbReference type="AlphaFoldDB" id="A0A2J9PLZ0"/>
<feature type="domain" description="Thymidylate kinase-like" evidence="12">
    <location>
        <begin position="13"/>
        <end position="205"/>
    </location>
</feature>
<dbReference type="InterPro" id="IPR039430">
    <property type="entry name" value="Thymidylate_kin-like_dom"/>
</dbReference>
<dbReference type="PROSITE" id="PS01331">
    <property type="entry name" value="THYMIDYLATE_KINASE"/>
    <property type="match status" value="1"/>
</dbReference>
<dbReference type="Proteomes" id="UP000192813">
    <property type="component" value="Unassembled WGS sequence"/>
</dbReference>
<evidence type="ECO:0000256" key="11">
    <source>
        <dbReference type="HAMAP-Rule" id="MF_00165"/>
    </source>
</evidence>
<evidence type="ECO:0000256" key="9">
    <source>
        <dbReference type="ARBA" id="ARBA00048743"/>
    </source>
</evidence>
<evidence type="ECO:0000256" key="3">
    <source>
        <dbReference type="ARBA" id="ARBA00017144"/>
    </source>
</evidence>
<dbReference type="PANTHER" id="PTHR10344">
    <property type="entry name" value="THYMIDYLATE KINASE"/>
    <property type="match status" value="1"/>
</dbReference>
<dbReference type="GO" id="GO:0006233">
    <property type="term" value="P:dTDP biosynthetic process"/>
    <property type="evidence" value="ECO:0007669"/>
    <property type="project" value="InterPro"/>
</dbReference>
<keyword evidence="7 11" id="KW-0418">Kinase</keyword>
<name>A0A2J9PLZ0_9LACT</name>
<evidence type="ECO:0000256" key="7">
    <source>
        <dbReference type="ARBA" id="ARBA00022777"/>
    </source>
</evidence>
<evidence type="ECO:0000256" key="1">
    <source>
        <dbReference type="ARBA" id="ARBA00009776"/>
    </source>
</evidence>
<dbReference type="HAMAP" id="MF_00165">
    <property type="entry name" value="Thymidylate_kinase"/>
    <property type="match status" value="1"/>
</dbReference>
<dbReference type="Pfam" id="PF02223">
    <property type="entry name" value="Thymidylate_kin"/>
    <property type="match status" value="1"/>
</dbReference>
<evidence type="ECO:0000313" key="13">
    <source>
        <dbReference type="EMBL" id="PNL91326.1"/>
    </source>
</evidence>
<dbReference type="GO" id="GO:0005829">
    <property type="term" value="C:cytosol"/>
    <property type="evidence" value="ECO:0007669"/>
    <property type="project" value="TreeGrafter"/>
</dbReference>
<evidence type="ECO:0000259" key="12">
    <source>
        <dbReference type="Pfam" id="PF02223"/>
    </source>
</evidence>
<gene>
    <name evidence="11" type="primary">tmk</name>
    <name evidence="13" type="ORF">A6J77_003415</name>
</gene>
<keyword evidence="6 11" id="KW-0547">Nucleotide-binding</keyword>
<dbReference type="NCBIfam" id="TIGR00041">
    <property type="entry name" value="DTMP_kinase"/>
    <property type="match status" value="1"/>
</dbReference>
<dbReference type="RefSeq" id="WP_083068224.1">
    <property type="nucleotide sequence ID" value="NZ_CBCPHS010000008.1"/>
</dbReference>
<proteinExistence type="inferred from homology"/>
<dbReference type="InterPro" id="IPR018094">
    <property type="entry name" value="Thymidylate_kinase"/>
</dbReference>
<sequence>MDTQKFSGKFITVEGPDGAGKTTLIQGLTQKLEDKLAVPLKLTREPGGDPIAEDIREVILSPENVALDPKAEALLYAASRRQHLVHTVLPALEAGHMVLCDRFVDSSIAYQGYGREIGEEGIIAINQFATDGRQPDLTLYLDITAEEGIRRIQANRSQAEQNRLDVEAIDFHQRVHKGYGVLKDRFPERIQVIDATQDPESMQRDALAILESHFPTLFR</sequence>
<feature type="binding site" evidence="11">
    <location>
        <begin position="15"/>
        <end position="22"/>
    </location>
    <ligand>
        <name>ATP</name>
        <dbReference type="ChEBI" id="CHEBI:30616"/>
    </ligand>
</feature>
<evidence type="ECO:0000256" key="10">
    <source>
        <dbReference type="ARBA" id="ARBA00057735"/>
    </source>
</evidence>
<comment type="function">
    <text evidence="10 11">Phosphorylation of dTMP to form dTDP in both de novo and salvage pathways of dTTP synthesis.</text>
</comment>
<evidence type="ECO:0000256" key="5">
    <source>
        <dbReference type="ARBA" id="ARBA00022727"/>
    </source>
</evidence>
<dbReference type="GO" id="GO:0005524">
    <property type="term" value="F:ATP binding"/>
    <property type="evidence" value="ECO:0007669"/>
    <property type="project" value="UniProtKB-UniRule"/>
</dbReference>
<dbReference type="CDD" id="cd01672">
    <property type="entry name" value="TMPK"/>
    <property type="match status" value="1"/>
</dbReference>
<dbReference type="SUPFAM" id="SSF52540">
    <property type="entry name" value="P-loop containing nucleoside triphosphate hydrolases"/>
    <property type="match status" value="1"/>
</dbReference>
<dbReference type="PANTHER" id="PTHR10344:SF4">
    <property type="entry name" value="UMP-CMP KINASE 2, MITOCHONDRIAL"/>
    <property type="match status" value="1"/>
</dbReference>
<dbReference type="Gene3D" id="3.40.50.300">
    <property type="entry name" value="P-loop containing nucleotide triphosphate hydrolases"/>
    <property type="match status" value="1"/>
</dbReference>
<dbReference type="EMBL" id="NBTM02000001">
    <property type="protein sequence ID" value="PNL91326.1"/>
    <property type="molecule type" value="Genomic_DNA"/>
</dbReference>
<evidence type="ECO:0000256" key="2">
    <source>
        <dbReference type="ARBA" id="ARBA00012980"/>
    </source>
</evidence>
<evidence type="ECO:0000256" key="8">
    <source>
        <dbReference type="ARBA" id="ARBA00022840"/>
    </source>
</evidence>